<protein>
    <submittedName>
        <fullName evidence="1">Uncharacterized protein</fullName>
    </submittedName>
</protein>
<dbReference type="EMBL" id="JH767142">
    <property type="protein sequence ID" value="EQC38181.1"/>
    <property type="molecule type" value="Genomic_DNA"/>
</dbReference>
<evidence type="ECO:0000313" key="1">
    <source>
        <dbReference type="EMBL" id="EQC38181.1"/>
    </source>
</evidence>
<dbReference type="eggNOG" id="ENOG502SYUJ">
    <property type="taxonomic scope" value="Eukaryota"/>
</dbReference>
<sequence length="542" mass="59763">MTPATHHGSVYGAFAELVTKDDCAKVPTAKYHLVLLASASLALYARQPKACACTETTSCVPCPHVASIHDFSLLGTIPLHTLCTIYLPYSTRGSAVATRRSDLLLRTTDQTSLWLAFPYNAARGAFLDALVTAMTPLTVPVESLDLDDVENAALIPHARHGIRYTNPSPTKMAAYVPRRHDEATSDDEMSEPEVDLDLCHRHTPAYEAQIMTLYMQLDARSSTASSSSTASVLHAALRVALAQHLKYALELEASQAPSAVAPQPMAAALLYMVLEFALGLELVDVHIAATLAIAVVDTKLSRFTQAHAHVETGLRLGIEIEHRTLLFVAYLCLCDLHVAQRHVERATQFLHHAKDFALPAWKLSFHANLQTLQAIPPVPFSEKLEAWWGLSDDRPKRPEVRTRFGAAVLESLSVDQLLLALPPRSVLIKVDKLVQYRIGCDDHWTVRELLRTTIQRHERGQSSSKCIVGFRDPSVGRSNDRVLPLHLPLRRCDLHLGLHAVIEPRSTLHAPSVATPSGYISCSLCQQSIPFDLVEEHSHSCY</sequence>
<proteinExistence type="predicted"/>
<dbReference type="InParanoid" id="T0QTY7"/>
<gene>
    <name evidence="1" type="ORF">SDRG_04610</name>
</gene>
<organism evidence="1 2">
    <name type="scientific">Saprolegnia diclina (strain VS20)</name>
    <dbReference type="NCBI Taxonomy" id="1156394"/>
    <lineage>
        <taxon>Eukaryota</taxon>
        <taxon>Sar</taxon>
        <taxon>Stramenopiles</taxon>
        <taxon>Oomycota</taxon>
        <taxon>Saprolegniomycetes</taxon>
        <taxon>Saprolegniales</taxon>
        <taxon>Saprolegniaceae</taxon>
        <taxon>Saprolegnia</taxon>
    </lineage>
</organism>
<accession>T0QTY7</accession>
<dbReference type="VEuPathDB" id="FungiDB:SDRG_04610"/>
<dbReference type="OMA" id="FPYNAAR"/>
<dbReference type="RefSeq" id="XP_008608508.1">
    <property type="nucleotide sequence ID" value="XM_008610286.1"/>
</dbReference>
<name>T0QTY7_SAPDV</name>
<dbReference type="Proteomes" id="UP000030762">
    <property type="component" value="Unassembled WGS sequence"/>
</dbReference>
<keyword evidence="2" id="KW-1185">Reference proteome</keyword>
<dbReference type="AlphaFoldDB" id="T0QTY7"/>
<evidence type="ECO:0000313" key="2">
    <source>
        <dbReference type="Proteomes" id="UP000030762"/>
    </source>
</evidence>
<dbReference type="OrthoDB" id="74304at2759"/>
<reference evidence="1 2" key="1">
    <citation type="submission" date="2012-04" db="EMBL/GenBank/DDBJ databases">
        <title>The Genome Sequence of Saprolegnia declina VS20.</title>
        <authorList>
            <consortium name="The Broad Institute Genome Sequencing Platform"/>
            <person name="Russ C."/>
            <person name="Nusbaum C."/>
            <person name="Tyler B."/>
            <person name="van West P."/>
            <person name="Dieguez-Uribeondo J."/>
            <person name="de Bruijn I."/>
            <person name="Tripathy S."/>
            <person name="Jiang R."/>
            <person name="Young S.K."/>
            <person name="Zeng Q."/>
            <person name="Gargeya S."/>
            <person name="Fitzgerald M."/>
            <person name="Haas B."/>
            <person name="Abouelleil A."/>
            <person name="Alvarado L."/>
            <person name="Arachchi H.M."/>
            <person name="Berlin A."/>
            <person name="Chapman S.B."/>
            <person name="Goldberg J."/>
            <person name="Griggs A."/>
            <person name="Gujja S."/>
            <person name="Hansen M."/>
            <person name="Howarth C."/>
            <person name="Imamovic A."/>
            <person name="Larimer J."/>
            <person name="McCowen C."/>
            <person name="Montmayeur A."/>
            <person name="Murphy C."/>
            <person name="Neiman D."/>
            <person name="Pearson M."/>
            <person name="Priest M."/>
            <person name="Roberts A."/>
            <person name="Saif S."/>
            <person name="Shea T."/>
            <person name="Sisk P."/>
            <person name="Sykes S."/>
            <person name="Wortman J."/>
            <person name="Nusbaum C."/>
            <person name="Birren B."/>
        </authorList>
    </citation>
    <scope>NUCLEOTIDE SEQUENCE [LARGE SCALE GENOMIC DNA]</scope>
    <source>
        <strain evidence="1 2">VS20</strain>
    </source>
</reference>
<dbReference type="GeneID" id="19945337"/>